<dbReference type="EMBL" id="CP146275">
    <property type="protein sequence ID" value="WWT31744.1"/>
    <property type="molecule type" value="Genomic_DNA"/>
</dbReference>
<dbReference type="SUPFAM" id="SSF46894">
    <property type="entry name" value="C-terminal effector domain of the bipartite response regulators"/>
    <property type="match status" value="1"/>
</dbReference>
<keyword evidence="7" id="KW-1185">Reference proteome</keyword>
<feature type="domain" description="Response regulatory" evidence="5">
    <location>
        <begin position="5"/>
        <end position="120"/>
    </location>
</feature>
<feature type="modified residue" description="4-aspartylphosphate" evidence="3">
    <location>
        <position position="56"/>
    </location>
</feature>
<dbReference type="Pfam" id="PF00072">
    <property type="entry name" value="Response_reg"/>
    <property type="match status" value="1"/>
</dbReference>
<protein>
    <submittedName>
        <fullName evidence="6">Response regulator transcription factor</fullName>
    </submittedName>
</protein>
<dbReference type="Proteomes" id="UP001369958">
    <property type="component" value="Chromosome"/>
</dbReference>
<organism evidence="6 7">
    <name type="scientific">Pelagibacterium nitratireducens</name>
    <dbReference type="NCBI Taxonomy" id="1046114"/>
    <lineage>
        <taxon>Bacteria</taxon>
        <taxon>Pseudomonadati</taxon>
        <taxon>Pseudomonadota</taxon>
        <taxon>Alphaproteobacteria</taxon>
        <taxon>Hyphomicrobiales</taxon>
        <taxon>Devosiaceae</taxon>
        <taxon>Pelagibacterium</taxon>
    </lineage>
</organism>
<proteinExistence type="predicted"/>
<name>A0ABZ2HVT8_9HYPH</name>
<dbReference type="InterPro" id="IPR039420">
    <property type="entry name" value="WalR-like"/>
</dbReference>
<dbReference type="SMART" id="SM00448">
    <property type="entry name" value="REC"/>
    <property type="match status" value="1"/>
</dbReference>
<feature type="domain" description="HTH luxR-type" evidence="4">
    <location>
        <begin position="146"/>
        <end position="211"/>
    </location>
</feature>
<dbReference type="PROSITE" id="PS00622">
    <property type="entry name" value="HTH_LUXR_1"/>
    <property type="match status" value="1"/>
</dbReference>
<dbReference type="SMART" id="SM00421">
    <property type="entry name" value="HTH_LUXR"/>
    <property type="match status" value="1"/>
</dbReference>
<evidence type="ECO:0000313" key="6">
    <source>
        <dbReference type="EMBL" id="WWT31744.1"/>
    </source>
</evidence>
<evidence type="ECO:0000256" key="3">
    <source>
        <dbReference type="PROSITE-ProRule" id="PRU00169"/>
    </source>
</evidence>
<keyword evidence="2" id="KW-0238">DNA-binding</keyword>
<dbReference type="InterPro" id="IPR058245">
    <property type="entry name" value="NreC/VraR/RcsB-like_REC"/>
</dbReference>
<keyword evidence="1 3" id="KW-0597">Phosphoprotein</keyword>
<evidence type="ECO:0000256" key="2">
    <source>
        <dbReference type="ARBA" id="ARBA00023125"/>
    </source>
</evidence>
<evidence type="ECO:0000256" key="1">
    <source>
        <dbReference type="ARBA" id="ARBA00022553"/>
    </source>
</evidence>
<dbReference type="PROSITE" id="PS50043">
    <property type="entry name" value="HTH_LUXR_2"/>
    <property type="match status" value="1"/>
</dbReference>
<evidence type="ECO:0000259" key="4">
    <source>
        <dbReference type="PROSITE" id="PS50043"/>
    </source>
</evidence>
<dbReference type="InterPro" id="IPR001789">
    <property type="entry name" value="Sig_transdc_resp-reg_receiver"/>
</dbReference>
<dbReference type="SUPFAM" id="SSF52172">
    <property type="entry name" value="CheY-like"/>
    <property type="match status" value="1"/>
</dbReference>
<dbReference type="CDD" id="cd06170">
    <property type="entry name" value="LuxR_C_like"/>
    <property type="match status" value="1"/>
</dbReference>
<reference evidence="6 7" key="1">
    <citation type="submission" date="2024-02" db="EMBL/GenBank/DDBJ databases">
        <title>Complete genome sequence of Pelagibacterium nitratireducens ZH15.</title>
        <authorList>
            <person name="Zhao L.H."/>
        </authorList>
    </citation>
    <scope>NUCLEOTIDE SEQUENCE [LARGE SCALE GENOMIC DNA]</scope>
    <source>
        <strain evidence="6 7">ZH15</strain>
    </source>
</reference>
<dbReference type="InterPro" id="IPR011006">
    <property type="entry name" value="CheY-like_superfamily"/>
</dbReference>
<dbReference type="PRINTS" id="PR00038">
    <property type="entry name" value="HTHLUXR"/>
</dbReference>
<dbReference type="PROSITE" id="PS50110">
    <property type="entry name" value="RESPONSE_REGULATORY"/>
    <property type="match status" value="1"/>
</dbReference>
<gene>
    <name evidence="6" type="ORF">V6617_12055</name>
</gene>
<dbReference type="InterPro" id="IPR016032">
    <property type="entry name" value="Sig_transdc_resp-reg_C-effctor"/>
</dbReference>
<dbReference type="InterPro" id="IPR000792">
    <property type="entry name" value="Tscrpt_reg_LuxR_C"/>
</dbReference>
<sequence>MSKRRIVIVDDHPIFRSGLTQTLELEPDFDVVAQGEDGTEAVTLAGRHRPDMLLLDVAMITGGVDAIADVLKVSPNTLVVMLTASARVNDVSRSLDLGAVSYLLKGTTANELLHAIKEIFDGRVQISPRLLGDLMSQQQIHALSPEQEAIAKLTDQEARVLRLVSQGFSNAEIGKTLEVQEKTVKFHLSNIFDKLEVRNRVEAALLAQRAWRDTGR</sequence>
<dbReference type="Gene3D" id="3.40.50.2300">
    <property type="match status" value="1"/>
</dbReference>
<dbReference type="RefSeq" id="WP_338607207.1">
    <property type="nucleotide sequence ID" value="NZ_CP146275.1"/>
</dbReference>
<dbReference type="Pfam" id="PF00196">
    <property type="entry name" value="GerE"/>
    <property type="match status" value="1"/>
</dbReference>
<dbReference type="PANTHER" id="PTHR43214">
    <property type="entry name" value="TWO-COMPONENT RESPONSE REGULATOR"/>
    <property type="match status" value="1"/>
</dbReference>
<evidence type="ECO:0000259" key="5">
    <source>
        <dbReference type="PROSITE" id="PS50110"/>
    </source>
</evidence>
<dbReference type="CDD" id="cd17535">
    <property type="entry name" value="REC_NarL-like"/>
    <property type="match status" value="1"/>
</dbReference>
<evidence type="ECO:0000313" key="7">
    <source>
        <dbReference type="Proteomes" id="UP001369958"/>
    </source>
</evidence>
<accession>A0ABZ2HVT8</accession>